<dbReference type="SUPFAM" id="SSF48508">
    <property type="entry name" value="Nuclear receptor ligand-binding domain"/>
    <property type="match status" value="1"/>
</dbReference>
<evidence type="ECO:0000256" key="1">
    <source>
        <dbReference type="ARBA" id="ARBA00004123"/>
    </source>
</evidence>
<keyword evidence="14" id="KW-1185">Reference proteome</keyword>
<dbReference type="InterPro" id="IPR013088">
    <property type="entry name" value="Znf_NHR/GATA"/>
</dbReference>
<dbReference type="InterPro" id="IPR035500">
    <property type="entry name" value="NHR-like_dom_sf"/>
</dbReference>
<accession>A0A1I7TZH6</accession>
<reference evidence="15" key="1">
    <citation type="submission" date="2016-11" db="UniProtKB">
        <authorList>
            <consortium name="WormBaseParasite"/>
        </authorList>
    </citation>
    <scope>IDENTIFICATION</scope>
</reference>
<evidence type="ECO:0000256" key="8">
    <source>
        <dbReference type="ARBA" id="ARBA00023163"/>
    </source>
</evidence>
<evidence type="ECO:0000256" key="2">
    <source>
        <dbReference type="ARBA" id="ARBA00005993"/>
    </source>
</evidence>
<sequence>MIIGKKPCTVCGEAGDGAHFGAEACRACAAFFRRSVALNKMYVCRAMSTCVIQKNVRCMCRACRFTKCLTVGMRKSAVQRHRELFAGAEYPESSTMRTSPSSSWPMVPTFLIYSTQQPFLKDFSPPNTEEIGMPTLNRINENYMHMGTVRRVIHNTGGENIFARREPKAVAYTDAHSVHLKEIGLVADWIIKSYPDFERLHQEQKKLLYRNFFLPFMILECGYQCCLNDRTDILFLPSGDYIDCSRPETFYGHQINSHLMSSEEAIRMFGPSFEIYRRNVLDPMRREKVDNYEFFTLCSLVLWDHGLEGQVEECVNMARMNRELILREVLYYYRRVKQINDPSMRLANLLVLLPALQRSVRRFQEDVEITHVFNVYSVEETFYELVSGRLSDSFFQQTNTPLTAAIEDKMEIKKELDCVWDLNTNQTVDMYGFTPTPFLTPTGSTPSSTEL</sequence>
<comment type="similarity">
    <text evidence="2 11">Belongs to the nuclear hormone receptor family.</text>
</comment>
<keyword evidence="6 11" id="KW-0805">Transcription regulation</keyword>
<keyword evidence="4 11" id="KW-0863">Zinc-finger</keyword>
<dbReference type="InterPro" id="IPR049636">
    <property type="entry name" value="HNF4-like_DBD"/>
</dbReference>
<dbReference type="STRING" id="1561998.A0A1I7TZH6"/>
<evidence type="ECO:0000259" key="13">
    <source>
        <dbReference type="PROSITE" id="PS51843"/>
    </source>
</evidence>
<dbReference type="Gene3D" id="3.30.50.10">
    <property type="entry name" value="Erythroid Transcription Factor GATA-1, subunit A"/>
    <property type="match status" value="1"/>
</dbReference>
<dbReference type="PRINTS" id="PR00047">
    <property type="entry name" value="STROIDFINGER"/>
</dbReference>
<dbReference type="CDD" id="cd06960">
    <property type="entry name" value="NR_DBD_HNF4A"/>
    <property type="match status" value="1"/>
</dbReference>
<name>A0A1I7TZH6_9PELO</name>
<dbReference type="GO" id="GO:0005634">
    <property type="term" value="C:nucleus"/>
    <property type="evidence" value="ECO:0007669"/>
    <property type="project" value="UniProtKB-SubCell"/>
</dbReference>
<evidence type="ECO:0000259" key="12">
    <source>
        <dbReference type="PROSITE" id="PS51030"/>
    </source>
</evidence>
<dbReference type="Proteomes" id="UP000095282">
    <property type="component" value="Unplaced"/>
</dbReference>
<evidence type="ECO:0000256" key="4">
    <source>
        <dbReference type="ARBA" id="ARBA00022771"/>
    </source>
</evidence>
<dbReference type="GO" id="GO:0000978">
    <property type="term" value="F:RNA polymerase II cis-regulatory region sequence-specific DNA binding"/>
    <property type="evidence" value="ECO:0007669"/>
    <property type="project" value="InterPro"/>
</dbReference>
<evidence type="ECO:0000256" key="7">
    <source>
        <dbReference type="ARBA" id="ARBA00023125"/>
    </source>
</evidence>
<keyword evidence="7 11" id="KW-0238">DNA-binding</keyword>
<evidence type="ECO:0000313" key="14">
    <source>
        <dbReference type="Proteomes" id="UP000095282"/>
    </source>
</evidence>
<dbReference type="PROSITE" id="PS00031">
    <property type="entry name" value="NUCLEAR_REC_DBD_1"/>
    <property type="match status" value="1"/>
</dbReference>
<dbReference type="GO" id="GO:0008270">
    <property type="term" value="F:zinc ion binding"/>
    <property type="evidence" value="ECO:0007669"/>
    <property type="project" value="UniProtKB-KW"/>
</dbReference>
<dbReference type="Pfam" id="PF00105">
    <property type="entry name" value="zf-C4"/>
    <property type="match status" value="1"/>
</dbReference>
<proteinExistence type="inferred from homology"/>
<dbReference type="PANTHER" id="PTHR46011">
    <property type="entry name" value="NUCLEAR HORMONE RECEPTOR FAMILY MEMBER NHR-86-RELATED"/>
    <property type="match status" value="1"/>
</dbReference>
<dbReference type="GO" id="GO:0003700">
    <property type="term" value="F:DNA-binding transcription factor activity"/>
    <property type="evidence" value="ECO:0007669"/>
    <property type="project" value="InterPro"/>
</dbReference>
<dbReference type="PROSITE" id="PS51843">
    <property type="entry name" value="NR_LBD"/>
    <property type="match status" value="1"/>
</dbReference>
<dbReference type="Pfam" id="PF00104">
    <property type="entry name" value="Hormone_recep"/>
    <property type="match status" value="1"/>
</dbReference>
<evidence type="ECO:0000256" key="9">
    <source>
        <dbReference type="ARBA" id="ARBA00023170"/>
    </source>
</evidence>
<dbReference type="CDD" id="cd06157">
    <property type="entry name" value="NR_LBD"/>
    <property type="match status" value="1"/>
</dbReference>
<evidence type="ECO:0000256" key="11">
    <source>
        <dbReference type="RuleBase" id="RU004334"/>
    </source>
</evidence>
<dbReference type="SMART" id="SM00399">
    <property type="entry name" value="ZnF_C4"/>
    <property type="match status" value="1"/>
</dbReference>
<feature type="domain" description="Nuclear receptor" evidence="12">
    <location>
        <begin position="5"/>
        <end position="80"/>
    </location>
</feature>
<keyword evidence="5 11" id="KW-0862">Zinc</keyword>
<dbReference type="WBParaSite" id="Csp11.Scaffold629.g13351.t1">
    <property type="protein sequence ID" value="Csp11.Scaffold629.g13351.t1"/>
    <property type="gene ID" value="Csp11.Scaffold629.g13351"/>
</dbReference>
<evidence type="ECO:0000256" key="3">
    <source>
        <dbReference type="ARBA" id="ARBA00022723"/>
    </source>
</evidence>
<dbReference type="Gene3D" id="1.10.565.10">
    <property type="entry name" value="Retinoid X Receptor"/>
    <property type="match status" value="1"/>
</dbReference>
<evidence type="ECO:0000313" key="15">
    <source>
        <dbReference type="WBParaSite" id="Csp11.Scaffold629.g13351.t1"/>
    </source>
</evidence>
<evidence type="ECO:0000256" key="10">
    <source>
        <dbReference type="ARBA" id="ARBA00023242"/>
    </source>
</evidence>
<dbReference type="PROSITE" id="PS51030">
    <property type="entry name" value="NUCLEAR_REC_DBD_2"/>
    <property type="match status" value="1"/>
</dbReference>
<dbReference type="SMART" id="SM00430">
    <property type="entry name" value="HOLI"/>
    <property type="match status" value="1"/>
</dbReference>
<dbReference type="eggNOG" id="KOG3575">
    <property type="taxonomic scope" value="Eukaryota"/>
</dbReference>
<keyword evidence="10 11" id="KW-0539">Nucleus</keyword>
<dbReference type="PANTHER" id="PTHR46011:SF2">
    <property type="entry name" value="NUCLEAR HORMONE RECEPTOR FAMILY MEMBER NHR-28"/>
    <property type="match status" value="1"/>
</dbReference>
<dbReference type="SUPFAM" id="SSF57716">
    <property type="entry name" value="Glucocorticoid receptor-like (DNA-binding domain)"/>
    <property type="match status" value="1"/>
</dbReference>
<comment type="subcellular location">
    <subcellularLocation>
        <location evidence="1 11">Nucleus</location>
    </subcellularLocation>
</comment>
<protein>
    <submittedName>
        <fullName evidence="15">Nuclear receptor domain-containing protein</fullName>
    </submittedName>
</protein>
<feature type="domain" description="NR LBD" evidence="13">
    <location>
        <begin position="128"/>
        <end position="389"/>
    </location>
</feature>
<organism evidence="14 15">
    <name type="scientific">Caenorhabditis tropicalis</name>
    <dbReference type="NCBI Taxonomy" id="1561998"/>
    <lineage>
        <taxon>Eukaryota</taxon>
        <taxon>Metazoa</taxon>
        <taxon>Ecdysozoa</taxon>
        <taxon>Nematoda</taxon>
        <taxon>Chromadorea</taxon>
        <taxon>Rhabditida</taxon>
        <taxon>Rhabditina</taxon>
        <taxon>Rhabditomorpha</taxon>
        <taxon>Rhabditoidea</taxon>
        <taxon>Rhabditidae</taxon>
        <taxon>Peloderinae</taxon>
        <taxon>Caenorhabditis</taxon>
    </lineage>
</organism>
<dbReference type="GO" id="GO:0006357">
    <property type="term" value="P:regulation of transcription by RNA polymerase II"/>
    <property type="evidence" value="ECO:0007669"/>
    <property type="project" value="TreeGrafter"/>
</dbReference>
<dbReference type="InterPro" id="IPR000536">
    <property type="entry name" value="Nucl_hrmn_rcpt_lig-bd"/>
</dbReference>
<keyword evidence="8 11" id="KW-0804">Transcription</keyword>
<evidence type="ECO:0000256" key="6">
    <source>
        <dbReference type="ARBA" id="ARBA00023015"/>
    </source>
</evidence>
<keyword evidence="3 11" id="KW-0479">Metal-binding</keyword>
<evidence type="ECO:0000256" key="5">
    <source>
        <dbReference type="ARBA" id="ARBA00022833"/>
    </source>
</evidence>
<keyword evidence="9 11" id="KW-0675">Receptor</keyword>
<dbReference type="InterPro" id="IPR001628">
    <property type="entry name" value="Znf_hrmn_rcpt"/>
</dbReference>
<dbReference type="AlphaFoldDB" id="A0A1I7TZH6"/>